<evidence type="ECO:0000313" key="1">
    <source>
        <dbReference type="EMBL" id="TFK93876.1"/>
    </source>
</evidence>
<sequence>MSLLQRRRDGGQCAWQRDNEQNMRRRPLSRLMHRGSRLSYLAHASTLDADPDPQLVSVGPALSIKKHFPVPGTFASRPGSPAATIASSESLDWTEAALNIDLTFVLTAAAAILLRPPSHPAAARCPPLTAVPPYHHTLAPSIWNRPSGNSWRKGSFGSTRYGHRHARY</sequence>
<name>A0A5C3PW56_9APHY</name>
<accession>A0A5C3PW56</accession>
<dbReference type="Proteomes" id="UP000308197">
    <property type="component" value="Unassembled WGS sequence"/>
</dbReference>
<protein>
    <submittedName>
        <fullName evidence="1">Uncharacterized protein</fullName>
    </submittedName>
</protein>
<dbReference type="AlphaFoldDB" id="A0A5C3PW56"/>
<reference evidence="1 2" key="1">
    <citation type="journal article" date="2019" name="Nat. Ecol. Evol.">
        <title>Megaphylogeny resolves global patterns of mushroom evolution.</title>
        <authorList>
            <person name="Varga T."/>
            <person name="Krizsan K."/>
            <person name="Foldi C."/>
            <person name="Dima B."/>
            <person name="Sanchez-Garcia M."/>
            <person name="Sanchez-Ramirez S."/>
            <person name="Szollosi G.J."/>
            <person name="Szarkandi J.G."/>
            <person name="Papp V."/>
            <person name="Albert L."/>
            <person name="Andreopoulos W."/>
            <person name="Angelini C."/>
            <person name="Antonin V."/>
            <person name="Barry K.W."/>
            <person name="Bougher N.L."/>
            <person name="Buchanan P."/>
            <person name="Buyck B."/>
            <person name="Bense V."/>
            <person name="Catcheside P."/>
            <person name="Chovatia M."/>
            <person name="Cooper J."/>
            <person name="Damon W."/>
            <person name="Desjardin D."/>
            <person name="Finy P."/>
            <person name="Geml J."/>
            <person name="Haridas S."/>
            <person name="Hughes K."/>
            <person name="Justo A."/>
            <person name="Karasinski D."/>
            <person name="Kautmanova I."/>
            <person name="Kiss B."/>
            <person name="Kocsube S."/>
            <person name="Kotiranta H."/>
            <person name="LaButti K.M."/>
            <person name="Lechner B.E."/>
            <person name="Liimatainen K."/>
            <person name="Lipzen A."/>
            <person name="Lukacs Z."/>
            <person name="Mihaltcheva S."/>
            <person name="Morgado L.N."/>
            <person name="Niskanen T."/>
            <person name="Noordeloos M.E."/>
            <person name="Ohm R.A."/>
            <person name="Ortiz-Santana B."/>
            <person name="Ovrebo C."/>
            <person name="Racz N."/>
            <person name="Riley R."/>
            <person name="Savchenko A."/>
            <person name="Shiryaev A."/>
            <person name="Soop K."/>
            <person name="Spirin V."/>
            <person name="Szebenyi C."/>
            <person name="Tomsovsky M."/>
            <person name="Tulloss R.E."/>
            <person name="Uehling J."/>
            <person name="Grigoriev I.V."/>
            <person name="Vagvolgyi C."/>
            <person name="Papp T."/>
            <person name="Martin F.M."/>
            <person name="Miettinen O."/>
            <person name="Hibbett D.S."/>
            <person name="Nagy L.G."/>
        </authorList>
    </citation>
    <scope>NUCLEOTIDE SEQUENCE [LARGE SCALE GENOMIC DNA]</scope>
    <source>
        <strain evidence="1 2">HHB13444</strain>
    </source>
</reference>
<evidence type="ECO:0000313" key="2">
    <source>
        <dbReference type="Proteomes" id="UP000308197"/>
    </source>
</evidence>
<dbReference type="InParanoid" id="A0A5C3PW56"/>
<gene>
    <name evidence="1" type="ORF">K466DRAFT_48187</name>
</gene>
<organism evidence="1 2">
    <name type="scientific">Polyporus arcularius HHB13444</name>
    <dbReference type="NCBI Taxonomy" id="1314778"/>
    <lineage>
        <taxon>Eukaryota</taxon>
        <taxon>Fungi</taxon>
        <taxon>Dikarya</taxon>
        <taxon>Basidiomycota</taxon>
        <taxon>Agaricomycotina</taxon>
        <taxon>Agaricomycetes</taxon>
        <taxon>Polyporales</taxon>
        <taxon>Polyporaceae</taxon>
        <taxon>Polyporus</taxon>
    </lineage>
</organism>
<dbReference type="EMBL" id="ML210975">
    <property type="protein sequence ID" value="TFK93876.1"/>
    <property type="molecule type" value="Genomic_DNA"/>
</dbReference>
<keyword evidence="2" id="KW-1185">Reference proteome</keyword>
<proteinExistence type="predicted"/>